<accession>A0A0B7K8A4</accession>
<dbReference type="SMART" id="SM00148">
    <property type="entry name" value="PLCXc"/>
    <property type="match status" value="1"/>
</dbReference>
<dbReference type="PRINTS" id="PR00390">
    <property type="entry name" value="PHPHLIPASEC"/>
</dbReference>
<dbReference type="InterPro" id="IPR035892">
    <property type="entry name" value="C2_domain_sf"/>
</dbReference>
<dbReference type="SUPFAM" id="SSF49562">
    <property type="entry name" value="C2 domain (Calcium/lipid-binding domain, CaLB)"/>
    <property type="match status" value="1"/>
</dbReference>
<feature type="compositionally biased region" description="Basic and acidic residues" evidence="8">
    <location>
        <begin position="364"/>
        <end position="395"/>
    </location>
</feature>
<dbReference type="EMBL" id="CDPU01000036">
    <property type="protein sequence ID" value="CEO53608.1"/>
    <property type="molecule type" value="Genomic_DNA"/>
</dbReference>
<evidence type="ECO:0000256" key="1">
    <source>
        <dbReference type="ARBA" id="ARBA00001195"/>
    </source>
</evidence>
<dbReference type="SMART" id="SM00149">
    <property type="entry name" value="PLCYc"/>
    <property type="match status" value="1"/>
</dbReference>
<dbReference type="CDD" id="cd08598">
    <property type="entry name" value="PI-PLC1c_yeast"/>
    <property type="match status" value="1"/>
</dbReference>
<feature type="compositionally biased region" description="Acidic residues" evidence="8">
    <location>
        <begin position="529"/>
        <end position="539"/>
    </location>
</feature>
<reference evidence="10" key="1">
    <citation type="submission" date="2015-01" db="EMBL/GenBank/DDBJ databases">
        <authorList>
            <person name="Durling Mikael"/>
        </authorList>
    </citation>
    <scope>NUCLEOTIDE SEQUENCE</scope>
</reference>
<dbReference type="GO" id="GO:0016042">
    <property type="term" value="P:lipid catabolic process"/>
    <property type="evidence" value="ECO:0007669"/>
    <property type="project" value="UniProtKB-KW"/>
</dbReference>
<evidence type="ECO:0000256" key="6">
    <source>
        <dbReference type="ARBA" id="ARBA00059664"/>
    </source>
</evidence>
<dbReference type="PANTHER" id="PTHR10336:SF82">
    <property type="entry name" value="PHOSPHOINOSITIDE PHOSPHOLIPASE C"/>
    <property type="match status" value="1"/>
</dbReference>
<evidence type="ECO:0000256" key="2">
    <source>
        <dbReference type="ARBA" id="ARBA00022801"/>
    </source>
</evidence>
<feature type="non-terminal residue" evidence="10">
    <location>
        <position position="1"/>
    </location>
</feature>
<dbReference type="PANTHER" id="PTHR10336">
    <property type="entry name" value="PHOSPHOINOSITIDE-SPECIFIC PHOSPHOLIPASE C FAMILY PROTEIN"/>
    <property type="match status" value="1"/>
</dbReference>
<dbReference type="GO" id="GO:0051209">
    <property type="term" value="P:release of sequestered calcium ion into cytosol"/>
    <property type="evidence" value="ECO:0007669"/>
    <property type="project" value="TreeGrafter"/>
</dbReference>
<evidence type="ECO:0000256" key="7">
    <source>
        <dbReference type="RuleBase" id="RU361133"/>
    </source>
</evidence>
<keyword evidence="5" id="KW-0807">Transducer</keyword>
<keyword evidence="4 7" id="KW-0443">Lipid metabolism</keyword>
<feature type="compositionally biased region" description="Low complexity" evidence="8">
    <location>
        <begin position="340"/>
        <end position="349"/>
    </location>
</feature>
<dbReference type="AlphaFoldDB" id="A0A0B7K8A4"/>
<dbReference type="InterPro" id="IPR001192">
    <property type="entry name" value="PI-PLC_fam"/>
</dbReference>
<dbReference type="EC" id="3.1.4.11" evidence="7"/>
<dbReference type="SUPFAM" id="SSF51695">
    <property type="entry name" value="PLC-like phosphodiesterases"/>
    <property type="match status" value="1"/>
</dbReference>
<evidence type="ECO:0000256" key="3">
    <source>
        <dbReference type="ARBA" id="ARBA00022963"/>
    </source>
</evidence>
<protein>
    <recommendedName>
        <fullName evidence="7">Phosphoinositide phospholipase C</fullName>
        <ecNumber evidence="7">3.1.4.11</ecNumber>
    </recommendedName>
</protein>
<dbReference type="InterPro" id="IPR001711">
    <property type="entry name" value="PLipase_C_Pinositol-sp_Y"/>
</dbReference>
<keyword evidence="3 7" id="KW-0442">Lipid degradation</keyword>
<proteinExistence type="predicted"/>
<dbReference type="PROSITE" id="PS50008">
    <property type="entry name" value="PIPLC_Y_DOMAIN"/>
    <property type="match status" value="1"/>
</dbReference>
<name>A0A0B7K8A4_BIOOC</name>
<dbReference type="Pfam" id="PF00387">
    <property type="entry name" value="PI-PLC-Y"/>
    <property type="match status" value="1"/>
</dbReference>
<dbReference type="Pfam" id="PF00388">
    <property type="entry name" value="PI-PLC-X"/>
    <property type="match status" value="2"/>
</dbReference>
<dbReference type="FunFam" id="3.20.20.190:FF:000039">
    <property type="entry name" value="Phosphoinositide phospholipase C"/>
    <property type="match status" value="1"/>
</dbReference>
<evidence type="ECO:0000256" key="4">
    <source>
        <dbReference type="ARBA" id="ARBA00023098"/>
    </source>
</evidence>
<dbReference type="InterPro" id="IPR017946">
    <property type="entry name" value="PLC-like_Pdiesterase_TIM-brl"/>
</dbReference>
<feature type="domain" description="PI-PLC Y-box" evidence="9">
    <location>
        <begin position="579"/>
        <end position="692"/>
    </location>
</feature>
<organism evidence="10">
    <name type="scientific">Bionectria ochroleuca</name>
    <name type="common">Gliocladium roseum</name>
    <dbReference type="NCBI Taxonomy" id="29856"/>
    <lineage>
        <taxon>Eukaryota</taxon>
        <taxon>Fungi</taxon>
        <taxon>Dikarya</taxon>
        <taxon>Ascomycota</taxon>
        <taxon>Pezizomycotina</taxon>
        <taxon>Sordariomycetes</taxon>
        <taxon>Hypocreomycetidae</taxon>
        <taxon>Hypocreales</taxon>
        <taxon>Bionectriaceae</taxon>
        <taxon>Clonostachys</taxon>
    </lineage>
</organism>
<feature type="region of interest" description="Disordered" evidence="8">
    <location>
        <begin position="332"/>
        <end position="395"/>
    </location>
</feature>
<sequence length="860" mass="96512">AVRITIVLSCPSPGTWSIHSSWARRFASYISSLPLPSTIISTSTYAVGSCLAWLTLPALGAKLHPPSLDQQLESNLFRERMWFCFTKEGDASHSPKMNLGRFRRRADRAPTMSLTENRNPESNGVMKELIFISTMFLPAIKGWRKPRLPHETSTCLSTTVPTPDMIDLSDEVHKHIKRLYETLKGTDELLSKEKFLAFLRDVQGEPKALLDRDSYSLGDFLYTWNMFFSNAARPLPTRKDLSKPLSHYFINSSHNTYLLGNQLASRSSPEAYRTVLRNGCRCIEIDVWNDDAVTQTATTKSHRIEHSRGISTISAISGSSLPFVADTLRTMLGDDESTGRSRSTSRNSRPPIDITPCSSTNFKPDGKELSDTNVPKDPKGSGECKDLKGPKESSDKLEVINVVRPSSRSSRPRFPKGEPIVTHGWTLTTPCGFREVCVAIRETAFVDNDLPVIISLEVHADTERQEKMVEIMKEEWPDLLLDKPLEGLDPNFQLPKLSDMRNKILVKVKRAPARIIAPHNTINLPPVFADDEDASDSDDEKLPSGPPKKTASVPITGPSPPVTPEMKQGNVKVPICEALSSLAVYTRSERFQNVTKLESRTPSHMFSINENRIVELDEKHHEQMFKHNKKFFMRAFPAGRRIDSSNPDPSFFWQKGVQLVAMNWQNFDDGMMINEGMFADEDGWVLKPPGYFPTDRDTFTERDATPRNTMDLSITVFSGSRIPSSSDNDDASSHASGDINPLIKAELVIPKSVRSKDEGSYKQKTISAKSDYPTFGPKGHKLCFPRTRDILQQLTFLRLKVEDEGIVSSPMLAYACIRLDRLGQGYRFIKLRDLKGQEIEGAKLFVKIDKIVRAATQMSA</sequence>
<evidence type="ECO:0000313" key="10">
    <source>
        <dbReference type="EMBL" id="CEO53608.1"/>
    </source>
</evidence>
<dbReference type="GO" id="GO:0004435">
    <property type="term" value="F:phosphatidylinositol-4,5-bisphosphate phospholipase C activity"/>
    <property type="evidence" value="ECO:0007669"/>
    <property type="project" value="UniProtKB-EC"/>
</dbReference>
<evidence type="ECO:0000256" key="5">
    <source>
        <dbReference type="ARBA" id="ARBA00023224"/>
    </source>
</evidence>
<comment type="function">
    <text evidence="6">The production of the second messenger molecules diacylglycerol (DAG) and inositol 1,4,5-trisphosphate (IP3) is mediated by activated phosphatidylinositol-specific phospholipase C enzymes.</text>
</comment>
<evidence type="ECO:0000259" key="9">
    <source>
        <dbReference type="PROSITE" id="PS50008"/>
    </source>
</evidence>
<dbReference type="CDD" id="cd00275">
    <property type="entry name" value="C2_PLC_like"/>
    <property type="match status" value="1"/>
</dbReference>
<feature type="region of interest" description="Disordered" evidence="8">
    <location>
        <begin position="526"/>
        <end position="567"/>
    </location>
</feature>
<comment type="catalytic activity">
    <reaction evidence="1 7">
        <text>a 1,2-diacyl-sn-glycero-3-phospho-(1D-myo-inositol-4,5-bisphosphate) + H2O = 1D-myo-inositol 1,4,5-trisphosphate + a 1,2-diacyl-sn-glycerol + H(+)</text>
        <dbReference type="Rhea" id="RHEA:33179"/>
        <dbReference type="ChEBI" id="CHEBI:15377"/>
        <dbReference type="ChEBI" id="CHEBI:15378"/>
        <dbReference type="ChEBI" id="CHEBI:17815"/>
        <dbReference type="ChEBI" id="CHEBI:58456"/>
        <dbReference type="ChEBI" id="CHEBI:203600"/>
        <dbReference type="EC" id="3.1.4.11"/>
    </reaction>
</comment>
<dbReference type="InterPro" id="IPR000909">
    <property type="entry name" value="PLipase_C_PInositol-sp_X_dom"/>
</dbReference>
<dbReference type="Gene3D" id="3.20.20.190">
    <property type="entry name" value="Phosphatidylinositol (PI) phosphodiesterase"/>
    <property type="match status" value="2"/>
</dbReference>
<dbReference type="PROSITE" id="PS50007">
    <property type="entry name" value="PIPLC_X_DOMAIN"/>
    <property type="match status" value="1"/>
</dbReference>
<gene>
    <name evidence="10" type="ORF">BN869_000009666_1</name>
</gene>
<keyword evidence="2 7" id="KW-0378">Hydrolase</keyword>
<dbReference type="Gene3D" id="2.60.40.150">
    <property type="entry name" value="C2 domain"/>
    <property type="match status" value="1"/>
</dbReference>
<evidence type="ECO:0000256" key="8">
    <source>
        <dbReference type="SAM" id="MobiDB-lite"/>
    </source>
</evidence>
<dbReference type="GO" id="GO:0048015">
    <property type="term" value="P:phosphatidylinositol-mediated signaling"/>
    <property type="evidence" value="ECO:0007669"/>
    <property type="project" value="TreeGrafter"/>
</dbReference>